<dbReference type="PANTHER" id="PTHR23150">
    <property type="entry name" value="SULFATASE MODIFYING FACTOR 1, 2"/>
    <property type="match status" value="1"/>
</dbReference>
<proteinExistence type="predicted"/>
<evidence type="ECO:0000259" key="1">
    <source>
        <dbReference type="Pfam" id="PF03781"/>
    </source>
</evidence>
<evidence type="ECO:0000313" key="3">
    <source>
        <dbReference type="Proteomes" id="UP001553161"/>
    </source>
</evidence>
<organism evidence="2 3">
    <name type="scientific">Meridianimarinicoccus marinus</name>
    <dbReference type="NCBI Taxonomy" id="3231483"/>
    <lineage>
        <taxon>Bacteria</taxon>
        <taxon>Pseudomonadati</taxon>
        <taxon>Pseudomonadota</taxon>
        <taxon>Alphaproteobacteria</taxon>
        <taxon>Rhodobacterales</taxon>
        <taxon>Paracoccaceae</taxon>
        <taxon>Meridianimarinicoccus</taxon>
    </lineage>
</organism>
<gene>
    <name evidence="2" type="ORF">AB0T83_12720</name>
</gene>
<dbReference type="SUPFAM" id="SSF56436">
    <property type="entry name" value="C-type lectin-like"/>
    <property type="match status" value="1"/>
</dbReference>
<dbReference type="InterPro" id="IPR042095">
    <property type="entry name" value="SUMF_sf"/>
</dbReference>
<dbReference type="InterPro" id="IPR005532">
    <property type="entry name" value="SUMF_dom"/>
</dbReference>
<dbReference type="InterPro" id="IPR016187">
    <property type="entry name" value="CTDL_fold"/>
</dbReference>
<accession>A0ABV3L9D0</accession>
<feature type="domain" description="Sulfatase-modifying factor enzyme-like" evidence="1">
    <location>
        <begin position="8"/>
        <end position="82"/>
    </location>
</feature>
<evidence type="ECO:0000313" key="2">
    <source>
        <dbReference type="EMBL" id="MEV8467642.1"/>
    </source>
</evidence>
<reference evidence="2 3" key="1">
    <citation type="submission" date="2024-07" db="EMBL/GenBank/DDBJ databases">
        <authorList>
            <person name="Kang M."/>
        </authorList>
    </citation>
    <scope>NUCLEOTIDE SEQUENCE [LARGE SCALE GENOMIC DNA]</scope>
    <source>
        <strain evidence="2 3">DFM31</strain>
    </source>
</reference>
<dbReference type="RefSeq" id="WP_366193517.1">
    <property type="nucleotide sequence ID" value="NZ_JBFBVU010000015.1"/>
</dbReference>
<name>A0ABV3L9D0_9RHOB</name>
<dbReference type="Proteomes" id="UP001553161">
    <property type="component" value="Unassembled WGS sequence"/>
</dbReference>
<dbReference type="Pfam" id="PF03781">
    <property type="entry name" value="FGE-sulfatase"/>
    <property type="match status" value="1"/>
</dbReference>
<protein>
    <submittedName>
        <fullName evidence="2">SUMF1/EgtB/PvdO family nonheme iron enzyme</fullName>
    </submittedName>
</protein>
<dbReference type="EMBL" id="JBFBVU010000015">
    <property type="protein sequence ID" value="MEV8467642.1"/>
    <property type="molecule type" value="Genomic_DNA"/>
</dbReference>
<keyword evidence="3" id="KW-1185">Reference proteome</keyword>
<dbReference type="PANTHER" id="PTHR23150:SF19">
    <property type="entry name" value="FORMYLGLYCINE-GENERATING ENZYME"/>
    <property type="match status" value="1"/>
</dbReference>
<dbReference type="InterPro" id="IPR051043">
    <property type="entry name" value="Sulfatase_Mod_Factor_Kinase"/>
</dbReference>
<comment type="caution">
    <text evidence="2">The sequence shown here is derived from an EMBL/GenBank/DDBJ whole genome shotgun (WGS) entry which is preliminary data.</text>
</comment>
<dbReference type="Gene3D" id="3.90.1580.10">
    <property type="entry name" value="paralog of FGE (formylglycine-generating enzyme)"/>
    <property type="match status" value="2"/>
</dbReference>
<sequence>MKAVLAATPWCRVIERASWSRPLGPVGDEAPPVDHPVVRVAWNDAQVIARWAGGRLPTEAEWEHAARGGLGDMRFPWGKESYKQCKGGSFLCHPSWYYRYRIAARTGTSRDSSTSHQGFRLVYAA</sequence>